<dbReference type="KEGG" id="cput:CONPUDRAFT_155004"/>
<keyword evidence="3" id="KW-1185">Reference proteome</keyword>
<dbReference type="GeneID" id="19203364"/>
<dbReference type="RefSeq" id="XP_007769991.1">
    <property type="nucleotide sequence ID" value="XM_007771801.1"/>
</dbReference>
<evidence type="ECO:0000313" key="3">
    <source>
        <dbReference type="Proteomes" id="UP000053558"/>
    </source>
</evidence>
<accession>A0A5M3MLQ8</accession>
<feature type="signal peptide" evidence="1">
    <location>
        <begin position="1"/>
        <end position="20"/>
    </location>
</feature>
<evidence type="ECO:0008006" key="4">
    <source>
        <dbReference type="Google" id="ProtNLM"/>
    </source>
</evidence>
<reference evidence="3" key="1">
    <citation type="journal article" date="2012" name="Science">
        <title>The Paleozoic origin of enzymatic lignin decomposition reconstructed from 31 fungal genomes.</title>
        <authorList>
            <person name="Floudas D."/>
            <person name="Binder M."/>
            <person name="Riley R."/>
            <person name="Barry K."/>
            <person name="Blanchette R.A."/>
            <person name="Henrissat B."/>
            <person name="Martinez A.T."/>
            <person name="Otillar R."/>
            <person name="Spatafora J.W."/>
            <person name="Yadav J.S."/>
            <person name="Aerts A."/>
            <person name="Benoit I."/>
            <person name="Boyd A."/>
            <person name="Carlson A."/>
            <person name="Copeland A."/>
            <person name="Coutinho P.M."/>
            <person name="de Vries R.P."/>
            <person name="Ferreira P."/>
            <person name="Findley K."/>
            <person name="Foster B."/>
            <person name="Gaskell J."/>
            <person name="Glotzer D."/>
            <person name="Gorecki P."/>
            <person name="Heitman J."/>
            <person name="Hesse C."/>
            <person name="Hori C."/>
            <person name="Igarashi K."/>
            <person name="Jurgens J.A."/>
            <person name="Kallen N."/>
            <person name="Kersten P."/>
            <person name="Kohler A."/>
            <person name="Kuees U."/>
            <person name="Kumar T.K.A."/>
            <person name="Kuo A."/>
            <person name="LaButti K."/>
            <person name="Larrondo L.F."/>
            <person name="Lindquist E."/>
            <person name="Ling A."/>
            <person name="Lombard V."/>
            <person name="Lucas S."/>
            <person name="Lundell T."/>
            <person name="Martin R."/>
            <person name="McLaughlin D.J."/>
            <person name="Morgenstern I."/>
            <person name="Morin E."/>
            <person name="Murat C."/>
            <person name="Nagy L.G."/>
            <person name="Nolan M."/>
            <person name="Ohm R.A."/>
            <person name="Patyshakuliyeva A."/>
            <person name="Rokas A."/>
            <person name="Ruiz-Duenas F.J."/>
            <person name="Sabat G."/>
            <person name="Salamov A."/>
            <person name="Samejima M."/>
            <person name="Schmutz J."/>
            <person name="Slot J.C."/>
            <person name="St John F."/>
            <person name="Stenlid J."/>
            <person name="Sun H."/>
            <person name="Sun S."/>
            <person name="Syed K."/>
            <person name="Tsang A."/>
            <person name="Wiebenga A."/>
            <person name="Young D."/>
            <person name="Pisabarro A."/>
            <person name="Eastwood D.C."/>
            <person name="Martin F."/>
            <person name="Cullen D."/>
            <person name="Grigoriev I.V."/>
            <person name="Hibbett D.S."/>
        </authorList>
    </citation>
    <scope>NUCLEOTIDE SEQUENCE [LARGE SCALE GENOMIC DNA]</scope>
    <source>
        <strain evidence="3">RWD-64-598 SS2</strain>
    </source>
</reference>
<name>A0A5M3MLQ8_CONPW</name>
<keyword evidence="1" id="KW-0732">Signal</keyword>
<feature type="chain" id="PRO_5024322450" description="DUF4185 domain-containing protein" evidence="1">
    <location>
        <begin position="21"/>
        <end position="390"/>
    </location>
</feature>
<protein>
    <recommendedName>
        <fullName evidence="4">DUF4185 domain-containing protein</fullName>
    </recommendedName>
</protein>
<dbReference type="AlphaFoldDB" id="A0A5M3MLQ8"/>
<proteinExistence type="predicted"/>
<evidence type="ECO:0000313" key="2">
    <source>
        <dbReference type="EMBL" id="EIW79605.1"/>
    </source>
</evidence>
<organism evidence="2 3">
    <name type="scientific">Coniophora puteana (strain RWD-64-598)</name>
    <name type="common">Brown rot fungus</name>
    <dbReference type="NCBI Taxonomy" id="741705"/>
    <lineage>
        <taxon>Eukaryota</taxon>
        <taxon>Fungi</taxon>
        <taxon>Dikarya</taxon>
        <taxon>Basidiomycota</taxon>
        <taxon>Agaricomycotina</taxon>
        <taxon>Agaricomycetes</taxon>
        <taxon>Agaricomycetidae</taxon>
        <taxon>Boletales</taxon>
        <taxon>Coniophorineae</taxon>
        <taxon>Coniophoraceae</taxon>
        <taxon>Coniophora</taxon>
    </lineage>
</organism>
<sequence>MWSKLFAAVLAALFIQGAQAQVVAPTGTLATVLPAATDPAFGGFISDGGAGGNINGMNLLTLSDPSVVNADGSVDFPSAHTGYAVVDSTNPSQITIIGNFKGSSPDFWHGTPDNSGTGGGVINVMAEDVDCNMNAACFAPAPHTAAIPIPGNSTGAINIWPVHPNEGNYVYNTMFEMNVFADADTLNSQGQPIPTVRTVPVLFNVTQGQSGYGSRAITSGYGEDGYAHFYAWEGDTTGLKVARVPWSSREDITTWDYWHGGNGGWVTGQPLTYNSDAGGNALNLTNQNTFFGCDVRYVDRFNTFIITFSGGPDFSQYISYSTTGDITGPYSDPAVLFNPVLNAGCAGKGGLQLTDFPQMHWEYYGTTADKTLVSWGSCDYYTDMAVVQWS</sequence>
<dbReference type="EMBL" id="JH711580">
    <property type="protein sequence ID" value="EIW79605.1"/>
    <property type="molecule type" value="Genomic_DNA"/>
</dbReference>
<evidence type="ECO:0000256" key="1">
    <source>
        <dbReference type="SAM" id="SignalP"/>
    </source>
</evidence>
<dbReference type="OrthoDB" id="2583188at2759"/>
<dbReference type="Proteomes" id="UP000053558">
    <property type="component" value="Unassembled WGS sequence"/>
</dbReference>
<comment type="caution">
    <text evidence="2">The sequence shown here is derived from an EMBL/GenBank/DDBJ whole genome shotgun (WGS) entry which is preliminary data.</text>
</comment>
<gene>
    <name evidence="2" type="ORF">CONPUDRAFT_155004</name>
</gene>